<protein>
    <submittedName>
        <fullName evidence="1">Uncharacterized protein</fullName>
    </submittedName>
</protein>
<comment type="caution">
    <text evidence="1">The sequence shown here is derived from an EMBL/GenBank/DDBJ whole genome shotgun (WGS) entry which is preliminary data.</text>
</comment>
<dbReference type="EMBL" id="JAGGJU010000016">
    <property type="protein sequence ID" value="MBP1853307.1"/>
    <property type="molecule type" value="Genomic_DNA"/>
</dbReference>
<reference evidence="1 2" key="1">
    <citation type="submission" date="2021-03" db="EMBL/GenBank/DDBJ databases">
        <title>Genomic Encyclopedia of Type Strains, Phase IV (KMG-IV): sequencing the most valuable type-strain genomes for metagenomic binning, comparative biology and taxonomic classification.</title>
        <authorList>
            <person name="Goeker M."/>
        </authorList>
    </citation>
    <scope>NUCLEOTIDE SEQUENCE [LARGE SCALE GENOMIC DNA]</scope>
    <source>
        <strain evidence="1 2">DSM 21600</strain>
    </source>
</reference>
<evidence type="ECO:0000313" key="1">
    <source>
        <dbReference type="EMBL" id="MBP1853307.1"/>
    </source>
</evidence>
<dbReference type="RefSeq" id="WP_209948988.1">
    <property type="nucleotide sequence ID" value="NZ_JAGGJU010000016.1"/>
</dbReference>
<evidence type="ECO:0000313" key="2">
    <source>
        <dbReference type="Proteomes" id="UP000759443"/>
    </source>
</evidence>
<accession>A0ABS4E5W3</accession>
<dbReference type="Proteomes" id="UP000759443">
    <property type="component" value="Unassembled WGS sequence"/>
</dbReference>
<sequence length="81" mass="9142">MFDVLHGGDRNDKVSQHIYWLPHTLPNTSPVAKTPSAQFIAASILAYSGRYTRAPHPTKFRGVTMVKNSTTILDIRTYRRA</sequence>
<name>A0ABS4E5W3_9HYPH</name>
<gene>
    <name evidence="1" type="ORF">J2Z17_004768</name>
</gene>
<organism evidence="1 2">
    <name type="scientific">Rhizobium halophytocola</name>
    <dbReference type="NCBI Taxonomy" id="735519"/>
    <lineage>
        <taxon>Bacteria</taxon>
        <taxon>Pseudomonadati</taxon>
        <taxon>Pseudomonadota</taxon>
        <taxon>Alphaproteobacteria</taxon>
        <taxon>Hyphomicrobiales</taxon>
        <taxon>Rhizobiaceae</taxon>
        <taxon>Rhizobium/Agrobacterium group</taxon>
        <taxon>Rhizobium</taxon>
    </lineage>
</organism>
<proteinExistence type="predicted"/>
<keyword evidence="2" id="KW-1185">Reference proteome</keyword>